<sequence>MCNTSDTRRTPAERVLQTGPHHRGRLAIAEKTFVGIQSPACIRTRSYLGTALPFCALILISHFAVLL</sequence>
<accession>A0A3P8IZT3</accession>
<accession>A0A183GX06</accession>
<proteinExistence type="predicted"/>
<keyword evidence="1" id="KW-0472">Membrane</keyword>
<keyword evidence="1" id="KW-1133">Transmembrane helix</keyword>
<keyword evidence="3" id="KW-1185">Reference proteome</keyword>
<dbReference type="EMBL" id="UZAH01042593">
    <property type="protein sequence ID" value="VDP62049.1"/>
    <property type="molecule type" value="Genomic_DNA"/>
</dbReference>
<dbReference type="Proteomes" id="UP000050761">
    <property type="component" value="Unassembled WGS sequence"/>
</dbReference>
<evidence type="ECO:0000313" key="3">
    <source>
        <dbReference type="Proteomes" id="UP000050761"/>
    </source>
</evidence>
<dbReference type="WBParaSite" id="HPBE_0002722601-mRNA-1">
    <property type="protein sequence ID" value="HPBE_0002722601-mRNA-1"/>
    <property type="gene ID" value="HPBE_0002722601"/>
</dbReference>
<gene>
    <name evidence="2" type="ORF">HPBE_LOCUS27225</name>
</gene>
<dbReference type="AlphaFoldDB" id="A0A183GX06"/>
<evidence type="ECO:0000256" key="1">
    <source>
        <dbReference type="SAM" id="Phobius"/>
    </source>
</evidence>
<evidence type="ECO:0000313" key="4">
    <source>
        <dbReference type="WBParaSite" id="HPBE_0002722601-mRNA-1"/>
    </source>
</evidence>
<keyword evidence="1" id="KW-0812">Transmembrane</keyword>
<reference evidence="4" key="2">
    <citation type="submission" date="2019-09" db="UniProtKB">
        <authorList>
            <consortium name="WormBaseParasite"/>
        </authorList>
    </citation>
    <scope>IDENTIFICATION</scope>
</reference>
<reference evidence="2 3" key="1">
    <citation type="submission" date="2018-11" db="EMBL/GenBank/DDBJ databases">
        <authorList>
            <consortium name="Pathogen Informatics"/>
        </authorList>
    </citation>
    <scope>NUCLEOTIDE SEQUENCE [LARGE SCALE GENOMIC DNA]</scope>
</reference>
<protein>
    <submittedName>
        <fullName evidence="4">Transmembrane protein</fullName>
    </submittedName>
</protein>
<feature type="transmembrane region" description="Helical" evidence="1">
    <location>
        <begin position="47"/>
        <end position="66"/>
    </location>
</feature>
<organism evidence="3 4">
    <name type="scientific">Heligmosomoides polygyrus</name>
    <name type="common">Parasitic roundworm</name>
    <dbReference type="NCBI Taxonomy" id="6339"/>
    <lineage>
        <taxon>Eukaryota</taxon>
        <taxon>Metazoa</taxon>
        <taxon>Ecdysozoa</taxon>
        <taxon>Nematoda</taxon>
        <taxon>Chromadorea</taxon>
        <taxon>Rhabditida</taxon>
        <taxon>Rhabditina</taxon>
        <taxon>Rhabditomorpha</taxon>
        <taxon>Strongyloidea</taxon>
        <taxon>Heligmosomidae</taxon>
        <taxon>Heligmosomoides</taxon>
    </lineage>
</organism>
<evidence type="ECO:0000313" key="2">
    <source>
        <dbReference type="EMBL" id="VDP62049.1"/>
    </source>
</evidence>
<name>A0A183GX06_HELPZ</name>